<keyword evidence="3" id="KW-0249">Electron transport</keyword>
<proteinExistence type="inferred from homology"/>
<keyword evidence="2" id="KW-0813">Transport</keyword>
<dbReference type="PROSITE" id="PS00195">
    <property type="entry name" value="GLUTAREDOXIN_1"/>
    <property type="match status" value="1"/>
</dbReference>
<gene>
    <name evidence="8" type="ORF">CSSPTR1EN2_LOCUS15964</name>
</gene>
<dbReference type="PRINTS" id="PR00160">
    <property type="entry name" value="GLUTAREDOXIN"/>
</dbReference>
<feature type="domain" description="Glutaredoxin" evidence="7">
    <location>
        <begin position="68"/>
        <end position="130"/>
    </location>
</feature>
<protein>
    <recommendedName>
        <fullName evidence="7">Glutaredoxin domain-containing protein</fullName>
    </recommendedName>
</protein>
<keyword evidence="9" id="KW-1185">Reference proteome</keyword>
<keyword evidence="5" id="KW-0676">Redox-active center</keyword>
<evidence type="ECO:0000256" key="6">
    <source>
        <dbReference type="SAM" id="SignalP"/>
    </source>
</evidence>
<name>A0ABP0UHK2_9BRYO</name>
<dbReference type="InterPro" id="IPR002109">
    <property type="entry name" value="Glutaredoxin"/>
</dbReference>
<dbReference type="NCBIfam" id="TIGR02180">
    <property type="entry name" value="GRX_euk"/>
    <property type="match status" value="1"/>
</dbReference>
<dbReference type="InterPro" id="IPR036249">
    <property type="entry name" value="Thioredoxin-like_sf"/>
</dbReference>
<evidence type="ECO:0000256" key="3">
    <source>
        <dbReference type="ARBA" id="ARBA00022982"/>
    </source>
</evidence>
<evidence type="ECO:0000313" key="9">
    <source>
        <dbReference type="Proteomes" id="UP001497512"/>
    </source>
</evidence>
<evidence type="ECO:0000259" key="7">
    <source>
        <dbReference type="Pfam" id="PF00462"/>
    </source>
</evidence>
<reference evidence="8" key="1">
    <citation type="submission" date="2024-02" db="EMBL/GenBank/DDBJ databases">
        <authorList>
            <consortium name="ELIXIR-Norway"/>
            <consortium name="Elixir Norway"/>
        </authorList>
    </citation>
    <scope>NUCLEOTIDE SEQUENCE</scope>
</reference>
<dbReference type="SUPFAM" id="SSF52833">
    <property type="entry name" value="Thioredoxin-like"/>
    <property type="match status" value="1"/>
</dbReference>
<dbReference type="CDD" id="cd03419">
    <property type="entry name" value="GRX_GRXh_1_2_like"/>
    <property type="match status" value="1"/>
</dbReference>
<evidence type="ECO:0000313" key="8">
    <source>
        <dbReference type="EMBL" id="CAK9222236.1"/>
    </source>
</evidence>
<dbReference type="InterPro" id="IPR014025">
    <property type="entry name" value="Glutaredoxin_subgr"/>
</dbReference>
<feature type="chain" id="PRO_5047083283" description="Glutaredoxin domain-containing protein" evidence="6">
    <location>
        <begin position="35"/>
        <end position="167"/>
    </location>
</feature>
<organism evidence="8 9">
    <name type="scientific">Sphagnum troendelagicum</name>
    <dbReference type="NCBI Taxonomy" id="128251"/>
    <lineage>
        <taxon>Eukaryota</taxon>
        <taxon>Viridiplantae</taxon>
        <taxon>Streptophyta</taxon>
        <taxon>Embryophyta</taxon>
        <taxon>Bryophyta</taxon>
        <taxon>Sphagnophytina</taxon>
        <taxon>Sphagnopsida</taxon>
        <taxon>Sphagnales</taxon>
        <taxon>Sphagnaceae</taxon>
        <taxon>Sphagnum</taxon>
    </lineage>
</organism>
<evidence type="ECO:0000256" key="5">
    <source>
        <dbReference type="ARBA" id="ARBA00023284"/>
    </source>
</evidence>
<evidence type="ECO:0000256" key="1">
    <source>
        <dbReference type="ARBA" id="ARBA00007190"/>
    </source>
</evidence>
<keyword evidence="4" id="KW-1015">Disulfide bond</keyword>
<dbReference type="PANTHER" id="PTHR45694:SF5">
    <property type="entry name" value="GLUTAREDOXIN 2"/>
    <property type="match status" value="1"/>
</dbReference>
<sequence>MGMIKPFSCFSVCVLLLFFLTFVLLPGSDVTVKADEEVEVLAEEKEEEKVIEDNATQFVNDAIAVNRVVVFSKSYCPYCQRAKALFKQLNEEPYIVELDLREDGAAIHQALQKLVERRTVPQVFVNGVHVGGADDTVAAQHSGRLKKLLKSRQAKSVPVDRSHDSEL</sequence>
<feature type="signal peptide" evidence="6">
    <location>
        <begin position="1"/>
        <end position="34"/>
    </location>
</feature>
<evidence type="ECO:0000256" key="4">
    <source>
        <dbReference type="ARBA" id="ARBA00023157"/>
    </source>
</evidence>
<dbReference type="InterPro" id="IPR011899">
    <property type="entry name" value="Glutaredoxin_euk/vir"/>
</dbReference>
<dbReference type="Pfam" id="PF00462">
    <property type="entry name" value="Glutaredoxin"/>
    <property type="match status" value="1"/>
</dbReference>
<dbReference type="InterPro" id="IPR011767">
    <property type="entry name" value="GLR_AS"/>
</dbReference>
<dbReference type="Gene3D" id="3.40.30.10">
    <property type="entry name" value="Glutaredoxin"/>
    <property type="match status" value="1"/>
</dbReference>
<dbReference type="Proteomes" id="UP001497512">
    <property type="component" value="Chromosome 4"/>
</dbReference>
<evidence type="ECO:0000256" key="2">
    <source>
        <dbReference type="ARBA" id="ARBA00022448"/>
    </source>
</evidence>
<dbReference type="PANTHER" id="PTHR45694">
    <property type="entry name" value="GLUTAREDOXIN 2"/>
    <property type="match status" value="1"/>
</dbReference>
<accession>A0ABP0UHK2</accession>
<dbReference type="EMBL" id="OZ019896">
    <property type="protein sequence ID" value="CAK9222236.1"/>
    <property type="molecule type" value="Genomic_DNA"/>
</dbReference>
<dbReference type="PROSITE" id="PS51354">
    <property type="entry name" value="GLUTAREDOXIN_2"/>
    <property type="match status" value="1"/>
</dbReference>
<comment type="similarity">
    <text evidence="1">Belongs to the glutaredoxin family. CPYC subfamily.</text>
</comment>
<keyword evidence="6" id="KW-0732">Signal</keyword>